<organism evidence="1 2">
    <name type="scientific">Coturnix japonica</name>
    <name type="common">Japanese quail</name>
    <name type="synonym">Coturnix coturnix japonica</name>
    <dbReference type="NCBI Taxonomy" id="93934"/>
    <lineage>
        <taxon>Eukaryota</taxon>
        <taxon>Metazoa</taxon>
        <taxon>Chordata</taxon>
        <taxon>Craniata</taxon>
        <taxon>Vertebrata</taxon>
        <taxon>Euteleostomi</taxon>
        <taxon>Archelosauria</taxon>
        <taxon>Archosauria</taxon>
        <taxon>Dinosauria</taxon>
        <taxon>Saurischia</taxon>
        <taxon>Theropoda</taxon>
        <taxon>Coelurosauria</taxon>
        <taxon>Aves</taxon>
        <taxon>Neognathae</taxon>
        <taxon>Galloanserae</taxon>
        <taxon>Galliformes</taxon>
        <taxon>Phasianidae</taxon>
        <taxon>Perdicinae</taxon>
        <taxon>Coturnix</taxon>
    </lineage>
</organism>
<dbReference type="AlphaFoldDB" id="A0A8C2SVC5"/>
<name>A0A8C2SVC5_COTJA</name>
<reference evidence="1" key="1">
    <citation type="submission" date="2015-11" db="EMBL/GenBank/DDBJ databases">
        <authorList>
            <consortium name="International Coturnix japonica Genome Analysis Consortium"/>
            <person name="Warren W."/>
            <person name="Burt D.W."/>
            <person name="Antin P.B."/>
            <person name="Lanford R."/>
            <person name="Gros J."/>
            <person name="Wilson R.K."/>
        </authorList>
    </citation>
    <scope>NUCLEOTIDE SEQUENCE [LARGE SCALE GENOMIC DNA]</scope>
</reference>
<evidence type="ECO:0000313" key="2">
    <source>
        <dbReference type="Proteomes" id="UP000694412"/>
    </source>
</evidence>
<dbReference type="Proteomes" id="UP000694412">
    <property type="component" value="Chromosome 19"/>
</dbReference>
<keyword evidence="2" id="KW-1185">Reference proteome</keyword>
<protein>
    <submittedName>
        <fullName evidence="1">Uncharacterized protein</fullName>
    </submittedName>
</protein>
<sequence length="123" mass="12805">LLFPAALQQENARSNVCESQISCCNMAHYCLPWHSPVLTSRSSPVLQLCTVFPNSRHGTPGLSAHCCALGLGPVQDTLPAEDSTAPRSALRAAMAPGGSSISGTLLPGRPLNLLHLPDSSSSS</sequence>
<reference evidence="1" key="3">
    <citation type="submission" date="2025-09" db="UniProtKB">
        <authorList>
            <consortium name="Ensembl"/>
        </authorList>
    </citation>
    <scope>IDENTIFICATION</scope>
</reference>
<dbReference type="Ensembl" id="ENSCJPT00005007322.1">
    <property type="protein sequence ID" value="ENSCJPP00005004381.1"/>
    <property type="gene ID" value="ENSCJPG00005004334.1"/>
</dbReference>
<proteinExistence type="predicted"/>
<accession>A0A8C2SVC5</accession>
<evidence type="ECO:0000313" key="1">
    <source>
        <dbReference type="Ensembl" id="ENSCJPP00005004381.1"/>
    </source>
</evidence>
<reference evidence="1" key="2">
    <citation type="submission" date="2025-08" db="UniProtKB">
        <authorList>
            <consortium name="Ensembl"/>
        </authorList>
    </citation>
    <scope>IDENTIFICATION</scope>
</reference>